<evidence type="ECO:0000256" key="4">
    <source>
        <dbReference type="ARBA" id="ARBA00022771"/>
    </source>
</evidence>
<keyword evidence="4 9" id="KW-0863">Zinc-finger</keyword>
<evidence type="ECO:0000256" key="7">
    <source>
        <dbReference type="ARBA" id="ARBA00041190"/>
    </source>
</evidence>
<dbReference type="CTD" id="84186"/>
<comment type="subcellular location">
    <subcellularLocation>
        <location evidence="1">Nucleus</location>
        <location evidence="1">Nucleolus</location>
    </subcellularLocation>
</comment>
<dbReference type="GO" id="GO:0071031">
    <property type="term" value="P:nuclear mRNA surveillance of mRNA 3'-end processing"/>
    <property type="evidence" value="ECO:0000318"/>
    <property type="project" value="GO_Central"/>
</dbReference>
<dbReference type="Gene3D" id="4.10.60.10">
    <property type="entry name" value="Zinc finger, CCHC-type"/>
    <property type="match status" value="3"/>
</dbReference>
<dbReference type="RefSeq" id="XP_009306003.2">
    <property type="nucleotide sequence ID" value="XM_009307728.5"/>
</dbReference>
<dbReference type="InterPro" id="IPR036875">
    <property type="entry name" value="Znf_CCHC_sf"/>
</dbReference>
<keyword evidence="6" id="KW-0539">Nucleus</keyword>
<evidence type="ECO:0000256" key="6">
    <source>
        <dbReference type="ARBA" id="ARBA00023242"/>
    </source>
</evidence>
<reference evidence="11" key="1">
    <citation type="submission" date="2025-08" db="UniProtKB">
        <authorList>
            <consortium name="RefSeq"/>
        </authorList>
    </citation>
    <scope>IDENTIFICATION</scope>
    <source>
        <strain evidence="11">Tuebingen</strain>
        <tissue evidence="11">Fibroblasts and whole tissue</tissue>
    </source>
</reference>
<dbReference type="Proteomes" id="UP000000437">
    <property type="component" value="Chromosome 1"/>
</dbReference>
<keyword evidence="3" id="KW-0677">Repeat</keyword>
<dbReference type="SUPFAM" id="SSF57756">
    <property type="entry name" value="Retrovirus zinc finger-like domains"/>
    <property type="match status" value="2"/>
</dbReference>
<dbReference type="GO" id="GO:0071036">
    <property type="term" value="P:nuclear polyadenylation-dependent snoRNA catabolic process"/>
    <property type="evidence" value="ECO:0000318"/>
    <property type="project" value="GO_Central"/>
</dbReference>
<dbReference type="Pfam" id="PF00098">
    <property type="entry name" value="zf-CCHC"/>
    <property type="match status" value="1"/>
</dbReference>
<evidence type="ECO:0000256" key="3">
    <source>
        <dbReference type="ARBA" id="ARBA00022737"/>
    </source>
</evidence>
<evidence type="ECO:0000313" key="11">
    <source>
        <dbReference type="RefSeq" id="XP_009306003.2"/>
    </source>
</evidence>
<dbReference type="GO" id="GO:0071035">
    <property type="term" value="P:nuclear polyadenylation-dependent rRNA catabolic process"/>
    <property type="evidence" value="ECO:0000318"/>
    <property type="project" value="GO_Central"/>
</dbReference>
<protein>
    <recommendedName>
        <fullName evidence="7">Zinc finger CCHC domain-containing protein 7</fullName>
    </recommendedName>
    <alternativeName>
        <fullName evidence="8">TRAMP-like complex RNA-binding factor ZCCHC7</fullName>
    </alternativeName>
</protein>
<dbReference type="AlphaFoldDB" id="A0A8M3B5M8"/>
<name>A0A8M3B5M8_DANRE</name>
<dbReference type="GO" id="GO:0031499">
    <property type="term" value="C:TRAMP complex"/>
    <property type="evidence" value="ECO:0000318"/>
    <property type="project" value="GO_Central"/>
</dbReference>
<dbReference type="GO" id="GO:0005730">
    <property type="term" value="C:nucleolus"/>
    <property type="evidence" value="ECO:0007669"/>
    <property type="project" value="UniProtKB-SubCell"/>
</dbReference>
<dbReference type="InterPro" id="IPR001878">
    <property type="entry name" value="Znf_CCHC"/>
</dbReference>
<sequence>MCSPLSNHVCVAPYFCAQAVEITLSLLGFLPRALLEMFSGLQERYDHEDELYRDEEDSSGLSDSDSELEFRLYSQLHYNAEFQENHEESSKVQPLVPQTQLQPETMPPAPPVDVIVIDSGPDSFTVSDSTEDDESVCANKVQSLKHCKRKSQPSRFRSPSPPQVQAGRSSPDDVVVLDSDLEQSSSESEPPFVEDLDSDTDSDSDSDGLENWMILGKGRQDGDQSIQLNLAQSSFVNTEYVNYRGQEQKWTVSEKDKQAQIYNKGHGPRHVPNRSTYRYYTEKSITCRNCNKTGHLSKNCPTLKKVPCCSLCGLRGHLLRTCPNRHCSNCSLPGHTSDDCLERAFWYKRCHRCGMTGHFIDACPQIWRQYHLTTTAGPIRKSADPKACQKRAYCYNCSRKGHFGHQCSQRRMYNWSYPSLPVITYYDTVNDIKCRDFRLKKKAREMQDAGLISPDGGVVTFTPQPPRKKQKVSHSPHPYSNNTNNHHTPKKRIAHTPKHNPQTNQQNTHWRVKQNSKKPGPHGKNTPQSKEFKSQNKEAKNKKRKKKKAAVIDEDADFPRGSKKSPHKAGFHSSTQKANVKPVKLFGVEKNHMKKKDKSKKKERIQRKRQQKAAKDSAAYPTDENLFQIKQRKVKRSK</sequence>
<dbReference type="GO" id="GO:0008270">
    <property type="term" value="F:zinc ion binding"/>
    <property type="evidence" value="ECO:0007669"/>
    <property type="project" value="UniProtKB-KW"/>
</dbReference>
<dbReference type="FunCoup" id="A0A8M3B5M8">
    <property type="interactions" value="1144"/>
</dbReference>
<dbReference type="ZFIN" id="ZDB-GENE-030102-2">
    <property type="gene designation" value="zcchc7"/>
</dbReference>
<keyword evidence="2" id="KW-0479">Metal-binding</keyword>
<evidence type="ECO:0000256" key="1">
    <source>
        <dbReference type="ARBA" id="ARBA00004604"/>
    </source>
</evidence>
<evidence type="ECO:0000256" key="2">
    <source>
        <dbReference type="ARBA" id="ARBA00022723"/>
    </source>
</evidence>
<dbReference type="GO" id="GO:0071039">
    <property type="term" value="P:nuclear polyadenylation-dependent CUT catabolic process"/>
    <property type="evidence" value="ECO:0000318"/>
    <property type="project" value="GO_Central"/>
</dbReference>
<dbReference type="PANTHER" id="PTHR46543">
    <property type="entry name" value="ZINC FINGER CCHC DOMAIN-CONTAINING PROTEIN 7"/>
    <property type="match status" value="1"/>
</dbReference>
<dbReference type="FunFam" id="4.10.60.10:FF:000020">
    <property type="entry name" value="Zinc finger CCHC domain-containing protein 7"/>
    <property type="match status" value="1"/>
</dbReference>
<dbReference type="GO" id="GO:0071038">
    <property type="term" value="P:TRAMP-dependent tRNA surveillance pathway"/>
    <property type="evidence" value="ECO:0000318"/>
    <property type="project" value="GO_Central"/>
</dbReference>
<evidence type="ECO:0000256" key="8">
    <source>
        <dbReference type="ARBA" id="ARBA00043023"/>
    </source>
</evidence>
<organism evidence="10 11">
    <name type="scientific">Danio rerio</name>
    <name type="common">Zebrafish</name>
    <name type="synonym">Brachydanio rerio</name>
    <dbReference type="NCBI Taxonomy" id="7955"/>
    <lineage>
        <taxon>Eukaryota</taxon>
        <taxon>Metazoa</taxon>
        <taxon>Chordata</taxon>
        <taxon>Craniata</taxon>
        <taxon>Vertebrata</taxon>
        <taxon>Euteleostomi</taxon>
        <taxon>Actinopterygii</taxon>
        <taxon>Neopterygii</taxon>
        <taxon>Teleostei</taxon>
        <taxon>Ostariophysi</taxon>
        <taxon>Cypriniformes</taxon>
        <taxon>Danionidae</taxon>
        <taxon>Danioninae</taxon>
        <taxon>Danio</taxon>
    </lineage>
</organism>
<dbReference type="GO" id="GO:0003723">
    <property type="term" value="F:RNA binding"/>
    <property type="evidence" value="ECO:0000318"/>
    <property type="project" value="GO_Central"/>
</dbReference>
<evidence type="ECO:0000313" key="12">
    <source>
        <dbReference type="ZFIN" id="ZDB-GENE-030102-2"/>
    </source>
</evidence>
<dbReference type="InterPro" id="IPR051644">
    <property type="entry name" value="TRAMP_AT-DNA-binding"/>
</dbReference>
<gene>
    <name evidence="11 12" type="primary">zcchc7</name>
    <name evidence="11" type="synonym">chunp6893</name>
    <name evidence="11" type="synonym">flj22611l</name>
    <name evidence="11" type="synonym">zcchc7l</name>
</gene>
<keyword evidence="5" id="KW-0862">Zinc</keyword>
<dbReference type="GO" id="GO:0071037">
    <property type="term" value="P:nuclear polyadenylation-dependent snRNA catabolic process"/>
    <property type="evidence" value="ECO:0000318"/>
    <property type="project" value="GO_Central"/>
</dbReference>
<keyword evidence="10" id="KW-1185">Reference proteome</keyword>
<evidence type="ECO:0000256" key="9">
    <source>
        <dbReference type="PROSITE-ProRule" id="PRU00047"/>
    </source>
</evidence>
<dbReference type="PROSITE" id="PS50158">
    <property type="entry name" value="ZF_CCHC"/>
    <property type="match status" value="3"/>
</dbReference>
<dbReference type="PANTHER" id="PTHR46543:SF1">
    <property type="entry name" value="ZINC FINGER CCHC DOMAIN-CONTAINING PROTEIN 7"/>
    <property type="match status" value="1"/>
</dbReference>
<dbReference type="GeneID" id="317641"/>
<dbReference type="AGR" id="ZFIN:ZDB-GENE-030102-2"/>
<dbReference type="SMART" id="SM00343">
    <property type="entry name" value="ZnF_C2HC"/>
    <property type="match status" value="5"/>
</dbReference>
<accession>A0A8M3B5M8</accession>
<evidence type="ECO:0000313" key="10">
    <source>
        <dbReference type="Proteomes" id="UP000000437"/>
    </source>
</evidence>
<proteinExistence type="predicted"/>
<dbReference type="OrthoDB" id="7608935at2759"/>
<evidence type="ECO:0000256" key="5">
    <source>
        <dbReference type="ARBA" id="ARBA00022833"/>
    </source>
</evidence>